<dbReference type="Pfam" id="PF11638">
    <property type="entry name" value="DnaA_N"/>
    <property type="match status" value="1"/>
</dbReference>
<dbReference type="GO" id="GO:0005737">
    <property type="term" value="C:cytoplasm"/>
    <property type="evidence" value="ECO:0007669"/>
    <property type="project" value="UniProtKB-SubCell"/>
</dbReference>
<dbReference type="FunFam" id="3.40.50.300:FF:000668">
    <property type="entry name" value="Chromosomal replication initiator protein DnaA"/>
    <property type="match status" value="1"/>
</dbReference>
<evidence type="ECO:0000256" key="3">
    <source>
        <dbReference type="ARBA" id="ARBA00022705"/>
    </source>
</evidence>
<proteinExistence type="inferred from homology"/>
<dbReference type="NCBIfam" id="TIGR00362">
    <property type="entry name" value="DnaA"/>
    <property type="match status" value="1"/>
</dbReference>
<dbReference type="SUPFAM" id="SSF48295">
    <property type="entry name" value="TrpR-like"/>
    <property type="match status" value="1"/>
</dbReference>
<keyword evidence="4 8" id="KW-0547">Nucleotide-binding</keyword>
<feature type="binding site" evidence="8">
    <location>
        <position position="165"/>
    </location>
    <ligand>
        <name>ATP</name>
        <dbReference type="ChEBI" id="CHEBI:30616"/>
    </ligand>
</feature>
<evidence type="ECO:0000256" key="11">
    <source>
        <dbReference type="RuleBase" id="RU004227"/>
    </source>
</evidence>
<name>A0A2H0YYJ5_9BACT</name>
<dbReference type="PRINTS" id="PR00051">
    <property type="entry name" value="DNAA"/>
</dbReference>
<dbReference type="PANTHER" id="PTHR30050:SF2">
    <property type="entry name" value="CHROMOSOMAL REPLICATION INITIATOR PROTEIN DNAA"/>
    <property type="match status" value="1"/>
</dbReference>
<dbReference type="GO" id="GO:0006270">
    <property type="term" value="P:DNA replication initiation"/>
    <property type="evidence" value="ECO:0007669"/>
    <property type="project" value="UniProtKB-UniRule"/>
</dbReference>
<dbReference type="CDD" id="cd06571">
    <property type="entry name" value="Bac_DnaA_C"/>
    <property type="match status" value="1"/>
</dbReference>
<protein>
    <recommendedName>
        <fullName evidence="8 9">Chromosomal replication initiator protein DnaA</fullName>
    </recommendedName>
</protein>
<keyword evidence="6 8" id="KW-0446">Lipid-binding</keyword>
<evidence type="ECO:0000256" key="9">
    <source>
        <dbReference type="NCBIfam" id="TIGR00362"/>
    </source>
</evidence>
<gene>
    <name evidence="8" type="primary">dnaA</name>
    <name evidence="14" type="ORF">COT24_01630</name>
</gene>
<sequence length="459" mass="52118">MNKEQLWQAILGELELSLSKANFTTWFKNTFISELSESKVVIAVPNTFTKTWFENKYHKAISQAFHNLTDNKLKEIVYRVESMRNAKLTSAAADDVEKQKKQLDAATKKGESSTPVNGLNPRYTFENFVVGKGNDLAKAACGAVAEKPGIVYNPLFIYGGVGLGKTHLLQAIGHKSLGIFKNKKVVYVTCEKFTNEFIQAVSKGITEQFKEFYRSADLLLIDDIQFLATKERTQEEFFHTFNALHQSNKQIVISSDRPPKAIPALEHRLVSRFEWGMIADISSPDLETRIAILESKCRERGYDVLDRELLAYIASSVQSNVRELEGALNRLIAYHELNRSPLDLDTVKNVLSTLSKTSRKGAITSKNLIHTVAEFYDISIKELTGECRKRELVVPRQITMYLMREEIKSSYPNIGQEIGGRDHTTAMHAYLKIAKEIEENEKIKQEIDLIKQRIYNQVG</sequence>
<dbReference type="InterPro" id="IPR003593">
    <property type="entry name" value="AAA+_ATPase"/>
</dbReference>
<dbReference type="InterPro" id="IPR013159">
    <property type="entry name" value="DnaA_C"/>
</dbReference>
<dbReference type="SMART" id="SM00760">
    <property type="entry name" value="Bac_DnaA_C"/>
    <property type="match status" value="1"/>
</dbReference>
<dbReference type="AlphaFoldDB" id="A0A2H0YYJ5"/>
<reference evidence="14 15" key="1">
    <citation type="submission" date="2017-09" db="EMBL/GenBank/DDBJ databases">
        <title>Depth-based differentiation of microbial function through sediment-hosted aquifers and enrichment of novel symbionts in the deep terrestrial subsurface.</title>
        <authorList>
            <person name="Probst A.J."/>
            <person name="Ladd B."/>
            <person name="Jarett J.K."/>
            <person name="Geller-Mcgrath D.E."/>
            <person name="Sieber C.M."/>
            <person name="Emerson J.B."/>
            <person name="Anantharaman K."/>
            <person name="Thomas B.C."/>
            <person name="Malmstrom R."/>
            <person name="Stieglmeier M."/>
            <person name="Klingl A."/>
            <person name="Woyke T."/>
            <person name="Ryan C.M."/>
            <person name="Banfield J.F."/>
        </authorList>
    </citation>
    <scope>NUCLEOTIDE SEQUENCE [LARGE SCALE GENOMIC DNA]</scope>
    <source>
        <strain evidence="14">CG08_land_8_20_14_0_20_40_16</strain>
    </source>
</reference>
<evidence type="ECO:0000256" key="1">
    <source>
        <dbReference type="ARBA" id="ARBA00006583"/>
    </source>
</evidence>
<evidence type="ECO:0000313" key="15">
    <source>
        <dbReference type="Proteomes" id="UP000231542"/>
    </source>
</evidence>
<dbReference type="Gene3D" id="1.10.1750.10">
    <property type="match status" value="1"/>
</dbReference>
<feature type="region of interest" description="Domain IV, binds dsDNA" evidence="8">
    <location>
        <begin position="336"/>
        <end position="459"/>
    </location>
</feature>
<comment type="caution">
    <text evidence="14">The sequence shown here is derived from an EMBL/GenBank/DDBJ whole genome shotgun (WGS) entry which is preliminary data.</text>
</comment>
<feature type="domain" description="Chromosomal replication initiator DnaA C-terminal" evidence="13">
    <location>
        <begin position="364"/>
        <end position="433"/>
    </location>
</feature>
<evidence type="ECO:0000259" key="12">
    <source>
        <dbReference type="SMART" id="SM00382"/>
    </source>
</evidence>
<evidence type="ECO:0000259" key="13">
    <source>
        <dbReference type="SMART" id="SM00760"/>
    </source>
</evidence>
<comment type="subcellular location">
    <subcellularLocation>
        <location evidence="8">Cytoplasm</location>
    </subcellularLocation>
</comment>
<dbReference type="InterPro" id="IPR001957">
    <property type="entry name" value="Chromosome_initiator_DnaA"/>
</dbReference>
<dbReference type="InterPro" id="IPR010921">
    <property type="entry name" value="Trp_repressor/repl_initiator"/>
</dbReference>
<evidence type="ECO:0000256" key="4">
    <source>
        <dbReference type="ARBA" id="ARBA00022741"/>
    </source>
</evidence>
<organism evidence="14 15">
    <name type="scientific">Candidatus Kerfeldbacteria bacterium CG08_land_8_20_14_0_20_40_16</name>
    <dbReference type="NCBI Taxonomy" id="2014244"/>
    <lineage>
        <taxon>Bacteria</taxon>
        <taxon>Candidatus Kerfeldiibacteriota</taxon>
    </lineage>
</organism>
<feature type="binding site" evidence="8">
    <location>
        <position position="166"/>
    </location>
    <ligand>
        <name>ATP</name>
        <dbReference type="ChEBI" id="CHEBI:30616"/>
    </ligand>
</feature>
<dbReference type="Proteomes" id="UP000231542">
    <property type="component" value="Unassembled WGS sequence"/>
</dbReference>
<dbReference type="Pfam" id="PF08299">
    <property type="entry name" value="Bac_DnaA_C"/>
    <property type="match status" value="1"/>
</dbReference>
<dbReference type="SMART" id="SM00382">
    <property type="entry name" value="AAA"/>
    <property type="match status" value="1"/>
</dbReference>
<dbReference type="GO" id="GO:0005524">
    <property type="term" value="F:ATP binding"/>
    <property type="evidence" value="ECO:0007669"/>
    <property type="project" value="UniProtKB-UniRule"/>
</dbReference>
<dbReference type="GO" id="GO:0003688">
    <property type="term" value="F:DNA replication origin binding"/>
    <property type="evidence" value="ECO:0007669"/>
    <property type="project" value="UniProtKB-UniRule"/>
</dbReference>
<evidence type="ECO:0000256" key="7">
    <source>
        <dbReference type="ARBA" id="ARBA00023125"/>
    </source>
</evidence>
<comment type="function">
    <text evidence="8 10">Plays an essential role in the initiation and regulation of chromosomal replication. ATP-DnaA binds to the origin of replication (oriC) to initiate formation of the DNA replication initiation complex once per cell cycle. Binds the DnaA box (a 9 base pair repeat at the origin) and separates the double-stranded (ds)DNA. Forms a right-handed helical filament on oriC DNA; dsDNA binds to the exterior of the filament while single-stranded (ss)DNA is stabiized in the filament's interior. The ATP-DnaA-oriC complex binds and stabilizes one strand of the AT-rich DNA unwinding element (DUE), permitting loading of DNA polymerase. After initiation quickly degrades to an ADP-DnaA complex that is not apt for DNA replication. Binds acidic phospholipids.</text>
</comment>
<comment type="subunit">
    <text evidence="8">Oligomerizes as a right-handed, spiral filament on DNA at oriC.</text>
</comment>
<dbReference type="HAMAP" id="MF_00377">
    <property type="entry name" value="DnaA_bact"/>
    <property type="match status" value="1"/>
</dbReference>
<dbReference type="Gene3D" id="3.40.50.300">
    <property type="entry name" value="P-loop containing nucleotide triphosphate hydrolases"/>
    <property type="match status" value="1"/>
</dbReference>
<dbReference type="InterPro" id="IPR020591">
    <property type="entry name" value="Chromosome_initiator_DnaA-like"/>
</dbReference>
<dbReference type="Pfam" id="PF00308">
    <property type="entry name" value="Bac_DnaA"/>
    <property type="match status" value="1"/>
</dbReference>
<accession>A0A2H0YYJ5</accession>
<dbReference type="SUPFAM" id="SSF52540">
    <property type="entry name" value="P-loop containing nucleoside triphosphate hydrolases"/>
    <property type="match status" value="1"/>
</dbReference>
<dbReference type="CDD" id="cd00009">
    <property type="entry name" value="AAA"/>
    <property type="match status" value="1"/>
</dbReference>
<dbReference type="InterPro" id="IPR024633">
    <property type="entry name" value="DnaA_N_dom"/>
</dbReference>
<dbReference type="EMBL" id="PEXU01000019">
    <property type="protein sequence ID" value="PIS42812.1"/>
    <property type="molecule type" value="Genomic_DNA"/>
</dbReference>
<feature type="binding site" evidence="8">
    <location>
        <position position="164"/>
    </location>
    <ligand>
        <name>ATP</name>
        <dbReference type="ChEBI" id="CHEBI:30616"/>
    </ligand>
</feature>
<keyword evidence="3 8" id="KW-0235">DNA replication</keyword>
<dbReference type="GO" id="GO:0008289">
    <property type="term" value="F:lipid binding"/>
    <property type="evidence" value="ECO:0007669"/>
    <property type="project" value="UniProtKB-KW"/>
</dbReference>
<comment type="domain">
    <text evidence="8">Domain I is involved in oligomerization and binding regulators, domain II is flexibile and of varying length in different bacteria, domain III forms the AAA+ region, while domain IV binds dsDNA.</text>
</comment>
<dbReference type="GO" id="GO:0006275">
    <property type="term" value="P:regulation of DNA replication"/>
    <property type="evidence" value="ECO:0007669"/>
    <property type="project" value="UniProtKB-UniRule"/>
</dbReference>
<keyword evidence="2 8" id="KW-0963">Cytoplasm</keyword>
<comment type="caution">
    <text evidence="8">Lacks conserved residue(s) required for the propagation of feature annotation.</text>
</comment>
<dbReference type="Gene3D" id="1.10.8.60">
    <property type="match status" value="1"/>
</dbReference>
<feature type="binding site" evidence="8">
    <location>
        <position position="162"/>
    </location>
    <ligand>
        <name>ATP</name>
        <dbReference type="ChEBI" id="CHEBI:30616"/>
    </ligand>
</feature>
<dbReference type="InterPro" id="IPR038454">
    <property type="entry name" value="DnaA_N_sf"/>
</dbReference>
<dbReference type="Gene3D" id="3.30.300.180">
    <property type="match status" value="1"/>
</dbReference>
<feature type="domain" description="AAA+ ATPase" evidence="12">
    <location>
        <begin position="151"/>
        <end position="274"/>
    </location>
</feature>
<comment type="similarity">
    <text evidence="1 8 11">Belongs to the DnaA family.</text>
</comment>
<evidence type="ECO:0000256" key="10">
    <source>
        <dbReference type="RuleBase" id="RU000577"/>
    </source>
</evidence>
<evidence type="ECO:0000256" key="6">
    <source>
        <dbReference type="ARBA" id="ARBA00023121"/>
    </source>
</evidence>
<evidence type="ECO:0000256" key="8">
    <source>
        <dbReference type="HAMAP-Rule" id="MF_00377"/>
    </source>
</evidence>
<dbReference type="PANTHER" id="PTHR30050">
    <property type="entry name" value="CHROMOSOMAL REPLICATION INITIATOR PROTEIN DNAA"/>
    <property type="match status" value="1"/>
</dbReference>
<feature type="region of interest" description="Domain I, interacts with DnaA modulators" evidence="8">
    <location>
        <begin position="1"/>
        <end position="87"/>
    </location>
</feature>
<dbReference type="GO" id="GO:0005886">
    <property type="term" value="C:plasma membrane"/>
    <property type="evidence" value="ECO:0007669"/>
    <property type="project" value="TreeGrafter"/>
</dbReference>
<evidence type="ECO:0000256" key="5">
    <source>
        <dbReference type="ARBA" id="ARBA00022840"/>
    </source>
</evidence>
<evidence type="ECO:0000313" key="14">
    <source>
        <dbReference type="EMBL" id="PIS42812.1"/>
    </source>
</evidence>
<dbReference type="InterPro" id="IPR027417">
    <property type="entry name" value="P-loop_NTPase"/>
</dbReference>
<keyword evidence="7 8" id="KW-0238">DNA-binding</keyword>
<dbReference type="InterPro" id="IPR013317">
    <property type="entry name" value="DnaA_dom"/>
</dbReference>
<evidence type="ECO:0000256" key="2">
    <source>
        <dbReference type="ARBA" id="ARBA00022490"/>
    </source>
</evidence>
<keyword evidence="5 8" id="KW-0067">ATP-binding</keyword>